<protein>
    <recommendedName>
        <fullName evidence="1">PiggyBac transposable element-derived protein domain-containing protein</fullName>
    </recommendedName>
</protein>
<evidence type="ECO:0000313" key="3">
    <source>
        <dbReference type="Proteomes" id="UP000230423"/>
    </source>
</evidence>
<dbReference type="OrthoDB" id="10030973at2759"/>
<dbReference type="AlphaFoldDB" id="A0A2G9TDL9"/>
<reference evidence="2 3" key="1">
    <citation type="submission" date="2015-09" db="EMBL/GenBank/DDBJ databases">
        <title>Draft genome of the parasitic nematode Teladorsagia circumcincta isolate WARC Sus (inbred).</title>
        <authorList>
            <person name="Mitreva M."/>
        </authorList>
    </citation>
    <scope>NUCLEOTIDE SEQUENCE [LARGE SCALE GENOMIC DNA]</scope>
    <source>
        <strain evidence="2 3">S</strain>
    </source>
</reference>
<proteinExistence type="predicted"/>
<organism evidence="2 3">
    <name type="scientific">Teladorsagia circumcincta</name>
    <name type="common">Brown stomach worm</name>
    <name type="synonym">Ostertagia circumcincta</name>
    <dbReference type="NCBI Taxonomy" id="45464"/>
    <lineage>
        <taxon>Eukaryota</taxon>
        <taxon>Metazoa</taxon>
        <taxon>Ecdysozoa</taxon>
        <taxon>Nematoda</taxon>
        <taxon>Chromadorea</taxon>
        <taxon>Rhabditida</taxon>
        <taxon>Rhabditina</taxon>
        <taxon>Rhabditomorpha</taxon>
        <taxon>Strongyloidea</taxon>
        <taxon>Trichostrongylidae</taxon>
        <taxon>Teladorsagia</taxon>
    </lineage>
</organism>
<feature type="domain" description="PiggyBac transposable element-derived protein" evidence="1">
    <location>
        <begin position="1"/>
        <end position="112"/>
    </location>
</feature>
<gene>
    <name evidence="2" type="ORF">TELCIR_22552</name>
</gene>
<dbReference type="PANTHER" id="PTHR46599:SF3">
    <property type="entry name" value="PIGGYBAC TRANSPOSABLE ELEMENT-DERIVED PROTEIN 4"/>
    <property type="match status" value="1"/>
</dbReference>
<evidence type="ECO:0000259" key="1">
    <source>
        <dbReference type="Pfam" id="PF13843"/>
    </source>
</evidence>
<dbReference type="Pfam" id="PF13843">
    <property type="entry name" value="DDE_Tnp_1_7"/>
    <property type="match status" value="1"/>
</dbReference>
<dbReference type="EMBL" id="KZ383134">
    <property type="protein sequence ID" value="PIO56054.1"/>
    <property type="molecule type" value="Genomic_DNA"/>
</dbReference>
<name>A0A2G9TDL9_TELCI</name>
<keyword evidence="3" id="KW-1185">Reference proteome</keyword>
<evidence type="ECO:0000313" key="2">
    <source>
        <dbReference type="EMBL" id="PIO56054.1"/>
    </source>
</evidence>
<dbReference type="PANTHER" id="PTHR46599">
    <property type="entry name" value="PIGGYBAC TRANSPOSABLE ELEMENT-DERIVED PROTEIN 4"/>
    <property type="match status" value="1"/>
</dbReference>
<dbReference type="Proteomes" id="UP000230423">
    <property type="component" value="Unassembled WGS sequence"/>
</dbReference>
<dbReference type="InterPro" id="IPR029526">
    <property type="entry name" value="PGBD"/>
</dbReference>
<sequence length="170" mass="19717">MLRNRFEELLTSIHFADNDTADKNNRLYKILPILDLLNEMFQKMFNPDKVLCIVPSRGRVVFRQFNKSKKIEYGVKLFKRCSGNGYTQKLKVCAGKDVTRNTEVAEPVVMELWIKVEIYAQTTVSMQVNKMNRMAVEYNKCREELGDFTAVIDKALGLEAWQLNREGLSL</sequence>
<accession>A0A2G9TDL9</accession>